<dbReference type="CDD" id="cd00174">
    <property type="entry name" value="SH3"/>
    <property type="match status" value="1"/>
</dbReference>
<evidence type="ECO:0000313" key="10">
    <source>
        <dbReference type="Proteomes" id="UP000277928"/>
    </source>
</evidence>
<dbReference type="Pfam" id="PF14604">
    <property type="entry name" value="SH3_9"/>
    <property type="match status" value="1"/>
</dbReference>
<gene>
    <name evidence="9" type="ORF">NLS_LOCUS8313</name>
</gene>
<reference evidence="9 10" key="1">
    <citation type="submission" date="2018-08" db="EMBL/GenBank/DDBJ databases">
        <authorList>
            <person name="Laetsch R D."/>
            <person name="Stevens L."/>
            <person name="Kumar S."/>
            <person name="Blaxter L. M."/>
        </authorList>
    </citation>
    <scope>NUCLEOTIDE SEQUENCE [LARGE SCALE GENOMIC DNA]</scope>
</reference>
<dbReference type="InterPro" id="IPR001452">
    <property type="entry name" value="SH3_domain"/>
</dbReference>
<dbReference type="CDD" id="cd11839">
    <property type="entry name" value="SH3_Intersectin_4"/>
    <property type="match status" value="1"/>
</dbReference>
<evidence type="ECO:0008006" key="11">
    <source>
        <dbReference type="Google" id="ProtNLM"/>
    </source>
</evidence>
<feature type="domain" description="SH3" evidence="6">
    <location>
        <begin position="987"/>
        <end position="1048"/>
    </location>
</feature>
<dbReference type="PROSITE" id="PS50031">
    <property type="entry name" value="EH"/>
    <property type="match status" value="2"/>
</dbReference>
<evidence type="ECO:0000256" key="1">
    <source>
        <dbReference type="ARBA" id="ARBA00022443"/>
    </source>
</evidence>
<dbReference type="CDD" id="cd00052">
    <property type="entry name" value="EH"/>
    <property type="match status" value="2"/>
</dbReference>
<protein>
    <recommendedName>
        <fullName evidence="11">Intersectin-1</fullName>
    </recommendedName>
</protein>
<proteinExistence type="predicted"/>
<evidence type="ECO:0000259" key="8">
    <source>
        <dbReference type="PROSITE" id="PS50222"/>
    </source>
</evidence>
<dbReference type="PANTHER" id="PTHR11216">
    <property type="entry name" value="EH DOMAIN"/>
    <property type="match status" value="1"/>
</dbReference>
<dbReference type="SUPFAM" id="SSF50044">
    <property type="entry name" value="SH3-domain"/>
    <property type="match status" value="5"/>
</dbReference>
<dbReference type="InterPro" id="IPR036028">
    <property type="entry name" value="SH3-like_dom_sf"/>
</dbReference>
<keyword evidence="1 3" id="KW-0728">SH3 domain</keyword>
<dbReference type="PRINTS" id="PR00452">
    <property type="entry name" value="SH3DOMAIN"/>
</dbReference>
<dbReference type="GO" id="GO:0005737">
    <property type="term" value="C:cytoplasm"/>
    <property type="evidence" value="ECO:0007669"/>
    <property type="project" value="TreeGrafter"/>
</dbReference>
<dbReference type="GO" id="GO:0042734">
    <property type="term" value="C:presynaptic membrane"/>
    <property type="evidence" value="ECO:0007669"/>
    <property type="project" value="TreeGrafter"/>
</dbReference>
<dbReference type="PANTHER" id="PTHR11216:SF170">
    <property type="entry name" value="DYNAMIN ASSOCIATED PROTEIN 160, ISOFORM D"/>
    <property type="match status" value="1"/>
</dbReference>
<dbReference type="SMART" id="SM00326">
    <property type="entry name" value="SH3"/>
    <property type="match status" value="5"/>
</dbReference>
<dbReference type="GO" id="GO:0005509">
    <property type="term" value="F:calcium ion binding"/>
    <property type="evidence" value="ECO:0007669"/>
    <property type="project" value="InterPro"/>
</dbReference>
<dbReference type="GO" id="GO:0150007">
    <property type="term" value="P:clathrin-dependent synaptic vesicle endocytosis"/>
    <property type="evidence" value="ECO:0007669"/>
    <property type="project" value="TreeGrafter"/>
</dbReference>
<dbReference type="Pfam" id="PF12763">
    <property type="entry name" value="EH"/>
    <property type="match status" value="2"/>
</dbReference>
<dbReference type="PROSITE" id="PS50002">
    <property type="entry name" value="SH3"/>
    <property type="match status" value="5"/>
</dbReference>
<feature type="compositionally biased region" description="Basic and acidic residues" evidence="5">
    <location>
        <begin position="257"/>
        <end position="330"/>
    </location>
</feature>
<feature type="coiled-coil region" evidence="4">
    <location>
        <begin position="418"/>
        <end position="504"/>
    </location>
</feature>
<keyword evidence="10" id="KW-1185">Reference proteome</keyword>
<dbReference type="STRING" id="42156.A0A3P6TI69"/>
<dbReference type="GO" id="GO:0060090">
    <property type="term" value="F:molecular adaptor activity"/>
    <property type="evidence" value="ECO:0007669"/>
    <property type="project" value="TreeGrafter"/>
</dbReference>
<feature type="region of interest" description="Disordered" evidence="5">
    <location>
        <begin position="801"/>
        <end position="830"/>
    </location>
</feature>
<evidence type="ECO:0000256" key="5">
    <source>
        <dbReference type="SAM" id="MobiDB-lite"/>
    </source>
</evidence>
<keyword evidence="2" id="KW-0106">Calcium</keyword>
<feature type="domain" description="EF-hand" evidence="8">
    <location>
        <begin position="179"/>
        <end position="214"/>
    </location>
</feature>
<sequence length="1048" mass="117215">MSGLSWVITEAEMRENDIQFSSLNPINGFVSGEQARPLFMKSGLSPVILAQVWHLADYSKDGKMDRIEFSIAMHLIRAVLAGATLPSTLPVSLKSPMAVTQSLPPLVAHAPTVRPVMTYGGGPPTAAQNLMTSGKVQGDWTIPHHNKLKYCQQFNQLDKSRIGSLSGVHARNILAQSQLPNALLAEVWNLSDYNKDGRLSVEEFCVAMHLIDSVKAGYLLPKTLPPELATHCSRSVSDSPVPDPSAPPAQKIQIPKTFEDKRRDNYDRGQAELDRRRQALREEEERRRAEFEKKEREMAEKREREREEAEKKRQAEREEELKREQKREEARLAEERRIMAEKEEARKEMERQRKADLNAIRIREIKAQRQNEVDITLERQQRQKSLSFQLQALDEKSTELNTNIIKARDLIVGITKEIESMKAKRDEKAERIRSLEITKQQLSVQYERLAHECLQMQVECRNRAQKAEDLEQTKNTKQSLISQLSTLNKQLKDANERAKVQQQLVTKKAEELNECTLKMTQLSTLRSQLYEQIKNLKPKVNIIVSGQNNDMPNAVTTSLSSHSVTKSPSVDSKSITNGAVQQFSTPNNSLPKGNGATGAVKYRALYEFAARSDDELSFQPGDVILAFENHAAEPGWLAGQMRDKVGWFPVAFAEPMIPVSAVPAQPPQTISSVTTSPSSEPLQSIVEEPAASVVKSTSGFFDTSPTKQEKQLPVLGAAIALYQWKARNDNELSFSKGDTIEILEQLEMRWKGFDRGSPEKETSLLLLGSMNIEYLRLFCILQGRNKSGAVGWFPKSYVSMSGDSSKADLKDNSTNDQVEKSKESIGKDVSAPPSIPSASAVYDIVTETPAESTSGEWYLALYDFQAVEPTDLDLHAGDRILVTEAINEWWKGTCNGRSGIFPANYVQKCPPLSSDVSQLESAELGTGKAIADFEATAENQLSLKVGDVVKIQNKSSSGWWQGEIVSDSGTKKAGWFPGNYVEVLGGNELKAEALYDYQAQRDDELSFKHGDIIIVTDRSDGEWWKGRLLNDKSTTNALFPGNYVQLRQ</sequence>
<dbReference type="Proteomes" id="UP000277928">
    <property type="component" value="Unassembled WGS sequence"/>
</dbReference>
<dbReference type="SMART" id="SM00027">
    <property type="entry name" value="EH"/>
    <property type="match status" value="2"/>
</dbReference>
<dbReference type="CDD" id="cd11836">
    <property type="entry name" value="SH3_Intersectin_1"/>
    <property type="match status" value="1"/>
</dbReference>
<dbReference type="AlphaFoldDB" id="A0A3P6TI69"/>
<evidence type="ECO:0000313" key="9">
    <source>
        <dbReference type="EMBL" id="VDK87736.1"/>
    </source>
</evidence>
<dbReference type="InterPro" id="IPR011992">
    <property type="entry name" value="EF-hand-dom_pair"/>
</dbReference>
<name>A0A3P6TI69_LITSI</name>
<dbReference type="SMART" id="SM00054">
    <property type="entry name" value="EFh"/>
    <property type="match status" value="2"/>
</dbReference>
<evidence type="ECO:0000256" key="3">
    <source>
        <dbReference type="PROSITE-ProRule" id="PRU00192"/>
    </source>
</evidence>
<dbReference type="InterPro" id="IPR000261">
    <property type="entry name" value="EH_dom"/>
</dbReference>
<feature type="domain" description="SH3" evidence="6">
    <location>
        <begin position="713"/>
        <end position="803"/>
    </location>
</feature>
<dbReference type="GO" id="GO:0097708">
    <property type="term" value="C:intracellular vesicle"/>
    <property type="evidence" value="ECO:0007669"/>
    <property type="project" value="TreeGrafter"/>
</dbReference>
<feature type="region of interest" description="Disordered" evidence="5">
    <location>
        <begin position="231"/>
        <end position="330"/>
    </location>
</feature>
<evidence type="ECO:0000259" key="7">
    <source>
        <dbReference type="PROSITE" id="PS50031"/>
    </source>
</evidence>
<dbReference type="Pfam" id="PF07653">
    <property type="entry name" value="SH3_2"/>
    <property type="match status" value="1"/>
</dbReference>
<evidence type="ECO:0000256" key="2">
    <source>
        <dbReference type="ARBA" id="ARBA00022837"/>
    </source>
</evidence>
<dbReference type="Gene3D" id="2.30.30.40">
    <property type="entry name" value="SH3 Domains"/>
    <property type="match status" value="5"/>
</dbReference>
<organism evidence="9 10">
    <name type="scientific">Litomosoides sigmodontis</name>
    <name type="common">Filarial nematode worm</name>
    <dbReference type="NCBI Taxonomy" id="42156"/>
    <lineage>
        <taxon>Eukaryota</taxon>
        <taxon>Metazoa</taxon>
        <taxon>Ecdysozoa</taxon>
        <taxon>Nematoda</taxon>
        <taxon>Chromadorea</taxon>
        <taxon>Rhabditida</taxon>
        <taxon>Spirurina</taxon>
        <taxon>Spiruromorpha</taxon>
        <taxon>Filarioidea</taxon>
        <taxon>Onchocercidae</taxon>
        <taxon>Litomosoides</taxon>
    </lineage>
</organism>
<evidence type="ECO:0000259" key="6">
    <source>
        <dbReference type="PROSITE" id="PS50002"/>
    </source>
</evidence>
<dbReference type="PROSITE" id="PS50222">
    <property type="entry name" value="EF_HAND_2"/>
    <property type="match status" value="1"/>
</dbReference>
<feature type="domain" description="EH" evidence="7">
    <location>
        <begin position="12"/>
        <end position="100"/>
    </location>
</feature>
<keyword evidence="4" id="KW-0175">Coiled coil</keyword>
<dbReference type="EMBL" id="UYRX01001022">
    <property type="protein sequence ID" value="VDK87736.1"/>
    <property type="molecule type" value="Genomic_DNA"/>
</dbReference>
<dbReference type="PRINTS" id="PR00499">
    <property type="entry name" value="P67PHOX"/>
</dbReference>
<dbReference type="CDD" id="cd22249">
    <property type="entry name" value="UDM1_RNF168_RNF169-like"/>
    <property type="match status" value="1"/>
</dbReference>
<dbReference type="InterPro" id="IPR018247">
    <property type="entry name" value="EF_Hand_1_Ca_BS"/>
</dbReference>
<dbReference type="OMA" id="QWKARND"/>
<evidence type="ECO:0000256" key="4">
    <source>
        <dbReference type="SAM" id="Coils"/>
    </source>
</evidence>
<dbReference type="PROSITE" id="PS00018">
    <property type="entry name" value="EF_HAND_1"/>
    <property type="match status" value="2"/>
</dbReference>
<accession>A0A3P6TI69</accession>
<dbReference type="InterPro" id="IPR002048">
    <property type="entry name" value="EF_hand_dom"/>
</dbReference>
<dbReference type="Pfam" id="PF00018">
    <property type="entry name" value="SH3_1"/>
    <property type="match status" value="3"/>
</dbReference>
<feature type="domain" description="SH3" evidence="6">
    <location>
        <begin position="853"/>
        <end position="911"/>
    </location>
</feature>
<dbReference type="Gene3D" id="1.10.238.10">
    <property type="entry name" value="EF-hand"/>
    <property type="match status" value="2"/>
</dbReference>
<dbReference type="SUPFAM" id="SSF47473">
    <property type="entry name" value="EF-hand"/>
    <property type="match status" value="2"/>
</dbReference>
<dbReference type="OrthoDB" id="2015333at2759"/>
<feature type="domain" description="SH3" evidence="6">
    <location>
        <begin position="597"/>
        <end position="658"/>
    </location>
</feature>
<feature type="domain" description="SH3" evidence="6">
    <location>
        <begin position="922"/>
        <end position="986"/>
    </location>
</feature>
<feature type="domain" description="EH" evidence="7">
    <location>
        <begin position="146"/>
        <end position="235"/>
    </location>
</feature>
<feature type="compositionally biased region" description="Basic and acidic residues" evidence="5">
    <location>
        <begin position="805"/>
        <end position="826"/>
    </location>
</feature>